<organism evidence="8 9">
    <name type="scientific">Prunus persica</name>
    <name type="common">Peach</name>
    <name type="synonym">Amygdalus persica</name>
    <dbReference type="NCBI Taxonomy" id="3760"/>
    <lineage>
        <taxon>Eukaryota</taxon>
        <taxon>Viridiplantae</taxon>
        <taxon>Streptophyta</taxon>
        <taxon>Embryophyta</taxon>
        <taxon>Tracheophyta</taxon>
        <taxon>Spermatophyta</taxon>
        <taxon>Magnoliopsida</taxon>
        <taxon>eudicotyledons</taxon>
        <taxon>Gunneridae</taxon>
        <taxon>Pentapetalae</taxon>
        <taxon>rosids</taxon>
        <taxon>fabids</taxon>
        <taxon>Rosales</taxon>
        <taxon>Rosaceae</taxon>
        <taxon>Amygdaloideae</taxon>
        <taxon>Amygdaleae</taxon>
        <taxon>Prunus</taxon>
    </lineage>
</organism>
<dbReference type="PANTHER" id="PTHR13815">
    <property type="entry name" value="GOLGIN-84"/>
    <property type="match status" value="1"/>
</dbReference>
<dbReference type="STRING" id="3760.A0A251N8C5"/>
<evidence type="ECO:0000256" key="5">
    <source>
        <dbReference type="ARBA" id="ARBA00023054"/>
    </source>
</evidence>
<evidence type="ECO:0000256" key="7">
    <source>
        <dbReference type="SAM" id="MobiDB-lite"/>
    </source>
</evidence>
<dbReference type="GO" id="GO:0007030">
    <property type="term" value="P:Golgi organization"/>
    <property type="evidence" value="ECO:0007669"/>
    <property type="project" value="InterPro"/>
</dbReference>
<accession>A0A251N8C5</accession>
<dbReference type="InterPro" id="IPR019177">
    <property type="entry name" value="Golgin_subfamily_A_member_5"/>
</dbReference>
<reference evidence="8 9" key="1">
    <citation type="journal article" date="2013" name="Nat. Genet.">
        <title>The high-quality draft genome of peach (Prunus persica) identifies unique patterns of genetic diversity, domestication and genome evolution.</title>
        <authorList>
            <consortium name="International Peach Genome Initiative"/>
            <person name="Verde I."/>
            <person name="Abbott A.G."/>
            <person name="Scalabrin S."/>
            <person name="Jung S."/>
            <person name="Shu S."/>
            <person name="Marroni F."/>
            <person name="Zhebentyayeva T."/>
            <person name="Dettori M.T."/>
            <person name="Grimwood J."/>
            <person name="Cattonaro F."/>
            <person name="Zuccolo A."/>
            <person name="Rossini L."/>
            <person name="Jenkins J."/>
            <person name="Vendramin E."/>
            <person name="Meisel L.A."/>
            <person name="Decroocq V."/>
            <person name="Sosinski B."/>
            <person name="Prochnik S."/>
            <person name="Mitros T."/>
            <person name="Policriti A."/>
            <person name="Cipriani G."/>
            <person name="Dondini L."/>
            <person name="Ficklin S."/>
            <person name="Goodstein D.M."/>
            <person name="Xuan P."/>
            <person name="Del Fabbro C."/>
            <person name="Aramini V."/>
            <person name="Copetti D."/>
            <person name="Gonzalez S."/>
            <person name="Horner D.S."/>
            <person name="Falchi R."/>
            <person name="Lucas S."/>
            <person name="Mica E."/>
            <person name="Maldonado J."/>
            <person name="Lazzari B."/>
            <person name="Bielenberg D."/>
            <person name="Pirona R."/>
            <person name="Miculan M."/>
            <person name="Barakat A."/>
            <person name="Testolin R."/>
            <person name="Stella A."/>
            <person name="Tartarini S."/>
            <person name="Tonutti P."/>
            <person name="Arus P."/>
            <person name="Orellana A."/>
            <person name="Wells C."/>
            <person name="Main D."/>
            <person name="Vizzotto G."/>
            <person name="Silva H."/>
            <person name="Salamini F."/>
            <person name="Schmutz J."/>
            <person name="Morgante M."/>
            <person name="Rokhsar D.S."/>
        </authorList>
    </citation>
    <scope>NUCLEOTIDE SEQUENCE [LARGE SCALE GENOMIC DNA]</scope>
    <source>
        <strain evidence="9">cv. Nemared</strain>
    </source>
</reference>
<evidence type="ECO:0000256" key="1">
    <source>
        <dbReference type="ARBA" id="ARBA00004394"/>
    </source>
</evidence>
<keyword evidence="3" id="KW-1133">Transmembrane helix</keyword>
<gene>
    <name evidence="8" type="ORF">PRUPE_7G033500</name>
</gene>
<evidence type="ECO:0000256" key="2">
    <source>
        <dbReference type="ARBA" id="ARBA00022692"/>
    </source>
</evidence>
<evidence type="ECO:0000313" key="8">
    <source>
        <dbReference type="EMBL" id="ONH94829.1"/>
    </source>
</evidence>
<dbReference type="AlphaFoldDB" id="A0A251N8C5"/>
<feature type="compositionally biased region" description="Basic and acidic residues" evidence="7">
    <location>
        <begin position="47"/>
        <end position="62"/>
    </location>
</feature>
<keyword evidence="2" id="KW-0812">Transmembrane</keyword>
<evidence type="ECO:0000256" key="3">
    <source>
        <dbReference type="ARBA" id="ARBA00022989"/>
    </source>
</evidence>
<sequence length="100" mass="11557">MTDHLIHKQAQVEALFSEKATLLFRIEAVSRWLDESKSMIEISGSSSRDKESGRPLFEDRFRSSRRQAPKGVEFEQKKIKKQIILYYTLLNLSPTFSPPG</sequence>
<dbReference type="Proteomes" id="UP000006882">
    <property type="component" value="Chromosome G7"/>
</dbReference>
<evidence type="ECO:0000256" key="4">
    <source>
        <dbReference type="ARBA" id="ARBA00023034"/>
    </source>
</evidence>
<evidence type="ECO:0000313" key="9">
    <source>
        <dbReference type="Proteomes" id="UP000006882"/>
    </source>
</evidence>
<proteinExistence type="predicted"/>
<comment type="subcellular location">
    <subcellularLocation>
        <location evidence="1">Golgi apparatus membrane</location>
    </subcellularLocation>
</comment>
<keyword evidence="6" id="KW-0472">Membrane</keyword>
<protein>
    <submittedName>
        <fullName evidence="8">Uncharacterized protein</fullName>
    </submittedName>
</protein>
<name>A0A251N8C5_PRUPE</name>
<dbReference type="GO" id="GO:0000139">
    <property type="term" value="C:Golgi membrane"/>
    <property type="evidence" value="ECO:0007669"/>
    <property type="project" value="UniProtKB-SubCell"/>
</dbReference>
<dbReference type="Gramene" id="ONH94829">
    <property type="protein sequence ID" value="ONH94829"/>
    <property type="gene ID" value="PRUPE_7G033500"/>
</dbReference>
<feature type="region of interest" description="Disordered" evidence="7">
    <location>
        <begin position="42"/>
        <end position="69"/>
    </location>
</feature>
<keyword evidence="9" id="KW-1185">Reference proteome</keyword>
<keyword evidence="4" id="KW-0333">Golgi apparatus</keyword>
<evidence type="ECO:0000256" key="6">
    <source>
        <dbReference type="ARBA" id="ARBA00023136"/>
    </source>
</evidence>
<keyword evidence="5" id="KW-0175">Coiled coil</keyword>
<dbReference type="EMBL" id="CM007657">
    <property type="protein sequence ID" value="ONH94829.1"/>
    <property type="molecule type" value="Genomic_DNA"/>
</dbReference>
<dbReference type="PANTHER" id="PTHR13815:SF5">
    <property type="entry name" value="GOLGIN CANDIDATE 2"/>
    <property type="match status" value="1"/>
</dbReference>